<dbReference type="EMBL" id="BPVZ01000024">
    <property type="protein sequence ID" value="GKV05724.1"/>
    <property type="molecule type" value="Genomic_DNA"/>
</dbReference>
<gene>
    <name evidence="2" type="ORF">SLEP1_g17699</name>
</gene>
<dbReference type="Proteomes" id="UP001054252">
    <property type="component" value="Unassembled WGS sequence"/>
</dbReference>
<keyword evidence="1" id="KW-0812">Transmembrane</keyword>
<reference evidence="2 3" key="1">
    <citation type="journal article" date="2021" name="Commun. Biol.">
        <title>The genome of Shorea leprosula (Dipterocarpaceae) highlights the ecological relevance of drought in aseasonal tropical rainforests.</title>
        <authorList>
            <person name="Ng K.K.S."/>
            <person name="Kobayashi M.J."/>
            <person name="Fawcett J.A."/>
            <person name="Hatakeyama M."/>
            <person name="Paape T."/>
            <person name="Ng C.H."/>
            <person name="Ang C.C."/>
            <person name="Tnah L.H."/>
            <person name="Lee C.T."/>
            <person name="Nishiyama T."/>
            <person name="Sese J."/>
            <person name="O'Brien M.J."/>
            <person name="Copetti D."/>
            <person name="Mohd Noor M.I."/>
            <person name="Ong R.C."/>
            <person name="Putra M."/>
            <person name="Sireger I.Z."/>
            <person name="Indrioko S."/>
            <person name="Kosugi Y."/>
            <person name="Izuno A."/>
            <person name="Isagi Y."/>
            <person name="Lee S.L."/>
            <person name="Shimizu K.K."/>
        </authorList>
    </citation>
    <scope>NUCLEOTIDE SEQUENCE [LARGE SCALE GENOMIC DNA]</scope>
    <source>
        <strain evidence="2">214</strain>
    </source>
</reference>
<evidence type="ECO:0000256" key="1">
    <source>
        <dbReference type="SAM" id="Phobius"/>
    </source>
</evidence>
<comment type="caution">
    <text evidence="2">The sequence shown here is derived from an EMBL/GenBank/DDBJ whole genome shotgun (WGS) entry which is preliminary data.</text>
</comment>
<keyword evidence="1" id="KW-0472">Membrane</keyword>
<evidence type="ECO:0000313" key="2">
    <source>
        <dbReference type="EMBL" id="GKV05724.1"/>
    </source>
</evidence>
<name>A0AAV5J5M6_9ROSI</name>
<accession>A0AAV5J5M6</accession>
<protein>
    <submittedName>
        <fullName evidence="2">Uncharacterized protein</fullName>
    </submittedName>
</protein>
<keyword evidence="1" id="KW-1133">Transmembrane helix</keyword>
<feature type="transmembrane region" description="Helical" evidence="1">
    <location>
        <begin position="86"/>
        <end position="110"/>
    </location>
</feature>
<proteinExistence type="predicted"/>
<keyword evidence="3" id="KW-1185">Reference proteome</keyword>
<sequence>MCAGAVYLESGLNMLGPSSLYAISGTALAGKEQPHWMEAEICLRSERSRETMDKERVWSFPAEDLEFDAGEIQDGEIENRIKLQSLTLFLCPFLFLFGSPSLFCGSSSLLHD</sequence>
<organism evidence="2 3">
    <name type="scientific">Rubroshorea leprosula</name>
    <dbReference type="NCBI Taxonomy" id="152421"/>
    <lineage>
        <taxon>Eukaryota</taxon>
        <taxon>Viridiplantae</taxon>
        <taxon>Streptophyta</taxon>
        <taxon>Embryophyta</taxon>
        <taxon>Tracheophyta</taxon>
        <taxon>Spermatophyta</taxon>
        <taxon>Magnoliopsida</taxon>
        <taxon>eudicotyledons</taxon>
        <taxon>Gunneridae</taxon>
        <taxon>Pentapetalae</taxon>
        <taxon>rosids</taxon>
        <taxon>malvids</taxon>
        <taxon>Malvales</taxon>
        <taxon>Dipterocarpaceae</taxon>
        <taxon>Rubroshorea</taxon>
    </lineage>
</organism>
<evidence type="ECO:0000313" key="3">
    <source>
        <dbReference type="Proteomes" id="UP001054252"/>
    </source>
</evidence>
<dbReference type="AlphaFoldDB" id="A0AAV5J5M6"/>